<evidence type="ECO:0000256" key="6">
    <source>
        <dbReference type="SAM" id="MobiDB-lite"/>
    </source>
</evidence>
<proteinExistence type="inferred from homology"/>
<gene>
    <name evidence="7" type="ORF">TrCOL_g2924</name>
</gene>
<feature type="compositionally biased region" description="Acidic residues" evidence="6">
    <location>
        <begin position="237"/>
        <end position="247"/>
    </location>
</feature>
<evidence type="ECO:0000256" key="4">
    <source>
        <dbReference type="ARBA" id="ARBA00023242"/>
    </source>
</evidence>
<dbReference type="EMBL" id="BRYA01001458">
    <property type="protein sequence ID" value="GMI43661.1"/>
    <property type="molecule type" value="Genomic_DNA"/>
</dbReference>
<dbReference type="GO" id="GO:0008097">
    <property type="term" value="F:5S rRNA binding"/>
    <property type="evidence" value="ECO:0007669"/>
    <property type="project" value="TreeGrafter"/>
</dbReference>
<evidence type="ECO:0000313" key="8">
    <source>
        <dbReference type="Proteomes" id="UP001165065"/>
    </source>
</evidence>
<name>A0A9W7GF00_9STRA</name>
<dbReference type="InterPro" id="IPR011687">
    <property type="entry name" value="Nop53/GLTSCR2"/>
</dbReference>
<dbReference type="GO" id="GO:0005654">
    <property type="term" value="C:nucleoplasm"/>
    <property type="evidence" value="ECO:0007669"/>
    <property type="project" value="UniProtKB-SubCell"/>
</dbReference>
<feature type="region of interest" description="Disordered" evidence="6">
    <location>
        <begin position="382"/>
        <end position="407"/>
    </location>
</feature>
<keyword evidence="4 5" id="KW-0539">Nucleus</keyword>
<dbReference type="PANTHER" id="PTHR14211">
    <property type="entry name" value="GLIOMA SUPPRESSOR CANDIDATE REGION GENE 2"/>
    <property type="match status" value="1"/>
</dbReference>
<evidence type="ECO:0000256" key="1">
    <source>
        <dbReference type="ARBA" id="ARBA00008838"/>
    </source>
</evidence>
<accession>A0A9W7GF00</accession>
<evidence type="ECO:0000256" key="5">
    <source>
        <dbReference type="PIRNR" id="PIRNR017302"/>
    </source>
</evidence>
<dbReference type="Proteomes" id="UP001165065">
    <property type="component" value="Unassembled WGS sequence"/>
</dbReference>
<dbReference type="GO" id="GO:0000027">
    <property type="term" value="P:ribosomal large subunit assembly"/>
    <property type="evidence" value="ECO:0007669"/>
    <property type="project" value="UniProtKB-UniRule"/>
</dbReference>
<organism evidence="7 8">
    <name type="scientific">Triparma columacea</name>
    <dbReference type="NCBI Taxonomy" id="722753"/>
    <lineage>
        <taxon>Eukaryota</taxon>
        <taxon>Sar</taxon>
        <taxon>Stramenopiles</taxon>
        <taxon>Ochrophyta</taxon>
        <taxon>Bolidophyceae</taxon>
        <taxon>Parmales</taxon>
        <taxon>Triparmaceae</taxon>
        <taxon>Triparma</taxon>
    </lineage>
</organism>
<dbReference type="AlphaFoldDB" id="A0A9W7GF00"/>
<feature type="compositionally biased region" description="Basic residues" evidence="6">
    <location>
        <begin position="388"/>
        <end position="401"/>
    </location>
</feature>
<dbReference type="PIRSF" id="PIRSF017302">
    <property type="entry name" value="Gltscr2"/>
    <property type="match status" value="1"/>
</dbReference>
<dbReference type="OrthoDB" id="5072at2759"/>
<sequence length="407" mass="46012">MGKKSKGTKRAIKESRALEAEVATSKVEAINDDVPDEDLFEIDTEGSKLSKRKRMKLEEETKFKDVGGKRSVIDKKAEKLAKSRTAKELKKLVSAGKKKLTRTNKRAAKIKEDVRDLWSTEEEERDLSAKKKLVVNRRGMVPGFTRSEILNPSLTYRADKDKRGRRGAVDSKRPLVLAVAPARQGQSYNPDFDSHQQMLGVAVSAEIRRDELVKWEKEPLGNGMSEETMAILRSDSESSEDESEGEGEIGRVGNVVKREKKKTKADRNRQKRHKERMREIQDKKREKALLNEVAEVKTHKKKLLREIKDKESKKAIIKKFKDEKANTVGGYDLEEAANLSNPKKGPTIPVALTSELGGGMRRMIGKGGGLQDSVLRMEAQGKVNRKTEKAKRREGKVKRRPKDIMVM</sequence>
<dbReference type="GO" id="GO:0006364">
    <property type="term" value="P:rRNA processing"/>
    <property type="evidence" value="ECO:0007669"/>
    <property type="project" value="TreeGrafter"/>
</dbReference>
<feature type="compositionally biased region" description="Basic residues" evidence="6">
    <location>
        <begin position="258"/>
        <end position="275"/>
    </location>
</feature>
<protein>
    <recommendedName>
        <fullName evidence="2 5">Ribosome biogenesis protein NOP53</fullName>
    </recommendedName>
</protein>
<evidence type="ECO:0000313" key="7">
    <source>
        <dbReference type="EMBL" id="GMI43661.1"/>
    </source>
</evidence>
<comment type="caution">
    <text evidence="7">The sequence shown here is derived from an EMBL/GenBank/DDBJ whole genome shotgun (WGS) entry which is preliminary data.</text>
</comment>
<dbReference type="Pfam" id="PF07767">
    <property type="entry name" value="Nop53"/>
    <property type="match status" value="1"/>
</dbReference>
<keyword evidence="3 5" id="KW-0690">Ribosome biogenesis</keyword>
<evidence type="ECO:0000256" key="2">
    <source>
        <dbReference type="ARBA" id="ARBA00018339"/>
    </source>
</evidence>
<comment type="function">
    <text evidence="5">May play a role in ribosome biogenesis.</text>
</comment>
<dbReference type="GO" id="GO:0005730">
    <property type="term" value="C:nucleolus"/>
    <property type="evidence" value="ECO:0007669"/>
    <property type="project" value="UniProtKB-SubCell"/>
</dbReference>
<keyword evidence="8" id="KW-1185">Reference proteome</keyword>
<dbReference type="PANTHER" id="PTHR14211:SF7">
    <property type="entry name" value="RIBOSOME BIOGENESIS PROTEIN NOP53"/>
    <property type="match status" value="1"/>
</dbReference>
<comment type="similarity">
    <text evidence="1 5">Belongs to the NOP53 family.</text>
</comment>
<feature type="region of interest" description="Disordered" evidence="6">
    <location>
        <begin position="218"/>
        <end position="284"/>
    </location>
</feature>
<reference evidence="8" key="1">
    <citation type="journal article" date="2023" name="Commun. Biol.">
        <title>Genome analysis of Parmales, the sister group of diatoms, reveals the evolutionary specialization of diatoms from phago-mixotrophs to photoautotrophs.</title>
        <authorList>
            <person name="Ban H."/>
            <person name="Sato S."/>
            <person name="Yoshikawa S."/>
            <person name="Yamada K."/>
            <person name="Nakamura Y."/>
            <person name="Ichinomiya M."/>
            <person name="Sato N."/>
            <person name="Blanc-Mathieu R."/>
            <person name="Endo H."/>
            <person name="Kuwata A."/>
            <person name="Ogata H."/>
        </authorList>
    </citation>
    <scope>NUCLEOTIDE SEQUENCE [LARGE SCALE GENOMIC DNA]</scope>
</reference>
<comment type="subcellular location">
    <subcellularLocation>
        <location evidence="5">Nucleus</location>
        <location evidence="5">Nucleolus</location>
    </subcellularLocation>
    <subcellularLocation>
        <location evidence="5">Nucleus</location>
        <location evidence="5">Nucleoplasm</location>
    </subcellularLocation>
</comment>
<evidence type="ECO:0000256" key="3">
    <source>
        <dbReference type="ARBA" id="ARBA00022517"/>
    </source>
</evidence>